<protein>
    <submittedName>
        <fullName evidence="3">Immunogenic protein MPT70</fullName>
    </submittedName>
</protein>
<dbReference type="PANTHER" id="PTHR10900:SF77">
    <property type="entry name" value="FI19380P1"/>
    <property type="match status" value="1"/>
</dbReference>
<dbReference type="InterPro" id="IPR036378">
    <property type="entry name" value="FAS1_dom_sf"/>
</dbReference>
<dbReference type="RefSeq" id="WP_065676279.1">
    <property type="nucleotide sequence ID" value="NZ_AP025464.1"/>
</dbReference>
<feature type="signal peptide" evidence="1">
    <location>
        <begin position="1"/>
        <end position="24"/>
    </location>
</feature>
<feature type="chain" id="PRO_5008676545" evidence="1">
    <location>
        <begin position="25"/>
        <end position="165"/>
    </location>
</feature>
<dbReference type="FunFam" id="2.30.180.10:FF:000019">
    <property type="entry name" value="Cell surface lipoprotein"/>
    <property type="match status" value="1"/>
</dbReference>
<reference evidence="4" key="1">
    <citation type="submission" date="2016-06" db="EMBL/GenBank/DDBJ databases">
        <authorList>
            <person name="Rodrigo-Torres L."/>
            <person name="Arahal D.R."/>
        </authorList>
    </citation>
    <scope>NUCLEOTIDE SEQUENCE [LARGE SCALE GENOMIC DNA]</scope>
    <source>
        <strain evidence="4">CECT 7224</strain>
    </source>
</reference>
<sequence length="165" mass="17485">MFNKLIKTMSVLVATLLFTAFAHADHHGMKKDIVDVAAENGSFNTLVAAVKAAGLVETLKGDGPFTVFAPTDEAFAALPEGTVDMLLKPENKDKLIAVLTYHVVPGKIMASEVMKLDSAVTVQGEAVMVGIDHGNVMINKAQFVMADVEASNGVIHVIDAVLLPK</sequence>
<accession>A0A1C3JDC1</accession>
<dbReference type="EMBL" id="FLQZ01000036">
    <property type="protein sequence ID" value="SBT13120.1"/>
    <property type="molecule type" value="Genomic_DNA"/>
</dbReference>
<dbReference type="InterPro" id="IPR050904">
    <property type="entry name" value="Adhesion/Biosynth-related"/>
</dbReference>
<evidence type="ECO:0000313" key="3">
    <source>
        <dbReference type="EMBL" id="SBT13120.1"/>
    </source>
</evidence>
<gene>
    <name evidence="3" type="ORF">VCE7224_01864</name>
</gene>
<name>A0A1C3JDC1_9VIBR</name>
<dbReference type="SMART" id="SM00554">
    <property type="entry name" value="FAS1"/>
    <property type="match status" value="1"/>
</dbReference>
<evidence type="ECO:0000256" key="1">
    <source>
        <dbReference type="SAM" id="SignalP"/>
    </source>
</evidence>
<dbReference type="SUPFAM" id="SSF82153">
    <property type="entry name" value="FAS1 domain"/>
    <property type="match status" value="1"/>
</dbReference>
<proteinExistence type="predicted"/>
<dbReference type="GO" id="GO:0005615">
    <property type="term" value="C:extracellular space"/>
    <property type="evidence" value="ECO:0007669"/>
    <property type="project" value="TreeGrafter"/>
</dbReference>
<organism evidence="3 4">
    <name type="scientific">Vibrio celticus</name>
    <dbReference type="NCBI Taxonomy" id="446372"/>
    <lineage>
        <taxon>Bacteria</taxon>
        <taxon>Pseudomonadati</taxon>
        <taxon>Pseudomonadota</taxon>
        <taxon>Gammaproteobacteria</taxon>
        <taxon>Vibrionales</taxon>
        <taxon>Vibrionaceae</taxon>
        <taxon>Vibrio</taxon>
    </lineage>
</organism>
<keyword evidence="1" id="KW-0732">Signal</keyword>
<dbReference type="Gene3D" id="2.30.180.10">
    <property type="entry name" value="FAS1 domain"/>
    <property type="match status" value="1"/>
</dbReference>
<dbReference type="PANTHER" id="PTHR10900">
    <property type="entry name" value="PERIOSTIN-RELATED"/>
    <property type="match status" value="1"/>
</dbReference>
<dbReference type="Proteomes" id="UP000092819">
    <property type="component" value="Unassembled WGS sequence"/>
</dbReference>
<dbReference type="InterPro" id="IPR000782">
    <property type="entry name" value="FAS1_domain"/>
</dbReference>
<evidence type="ECO:0000259" key="2">
    <source>
        <dbReference type="PROSITE" id="PS50213"/>
    </source>
</evidence>
<dbReference type="Pfam" id="PF02469">
    <property type="entry name" value="Fasciclin"/>
    <property type="match status" value="1"/>
</dbReference>
<feature type="domain" description="FAS1" evidence="2">
    <location>
        <begin position="30"/>
        <end position="162"/>
    </location>
</feature>
<dbReference type="PROSITE" id="PS50213">
    <property type="entry name" value="FAS1"/>
    <property type="match status" value="1"/>
</dbReference>
<evidence type="ECO:0000313" key="4">
    <source>
        <dbReference type="Proteomes" id="UP000092819"/>
    </source>
</evidence>
<dbReference type="AlphaFoldDB" id="A0A1C3JDC1"/>
<keyword evidence="4" id="KW-1185">Reference proteome</keyword>